<dbReference type="Gene3D" id="3.40.605.10">
    <property type="entry name" value="Aldehyde Dehydrogenase, Chain A, domain 1"/>
    <property type="match status" value="1"/>
</dbReference>
<evidence type="ECO:0000313" key="1">
    <source>
        <dbReference type="EMBL" id="MDA8486516.1"/>
    </source>
</evidence>
<organism evidence="1 2">
    <name type="scientific">Metapseudomonas resinovorans</name>
    <name type="common">Pseudomonas resinovorans</name>
    <dbReference type="NCBI Taxonomy" id="53412"/>
    <lineage>
        <taxon>Bacteria</taxon>
        <taxon>Pseudomonadati</taxon>
        <taxon>Pseudomonadota</taxon>
        <taxon>Gammaproteobacteria</taxon>
        <taxon>Pseudomonadales</taxon>
        <taxon>Pseudomonadaceae</taxon>
        <taxon>Metapseudomonas</taxon>
    </lineage>
</organism>
<proteinExistence type="predicted"/>
<protein>
    <submittedName>
        <fullName evidence="1">Uncharacterized protein</fullName>
    </submittedName>
</protein>
<dbReference type="RefSeq" id="WP_190832594.1">
    <property type="nucleotide sequence ID" value="NZ_JANEWF010000051.1"/>
</dbReference>
<dbReference type="EMBL" id="JANEWF010000051">
    <property type="protein sequence ID" value="MDA8486516.1"/>
    <property type="molecule type" value="Genomic_DNA"/>
</dbReference>
<name>A0ABT4YCR7_METRE</name>
<dbReference type="InterPro" id="IPR016162">
    <property type="entry name" value="Ald_DH_N"/>
</dbReference>
<gene>
    <name evidence="1" type="ORF">NNO07_25905</name>
</gene>
<accession>A0ABT4YCR7</accession>
<keyword evidence="2" id="KW-1185">Reference proteome</keyword>
<sequence length="67" mass="7575">MHFQRQAGEGAEATNRYPTVFIAPLAIDRFLRPLCYQNYPDRLLPDARKNAIAPGIQWLVDTTGVIC</sequence>
<evidence type="ECO:0000313" key="2">
    <source>
        <dbReference type="Proteomes" id="UP001211689"/>
    </source>
</evidence>
<reference evidence="1 2" key="1">
    <citation type="submission" date="2022-07" db="EMBL/GenBank/DDBJ databases">
        <title>Genome Analysis of Selected Gammaproteobacteria from Nigerian Food snails.</title>
        <authorList>
            <person name="Okafor A.C."/>
        </authorList>
    </citation>
    <scope>NUCLEOTIDE SEQUENCE [LARGE SCALE GENOMIC DNA]</scope>
    <source>
        <strain evidence="1 2">Awg 2</strain>
    </source>
</reference>
<comment type="caution">
    <text evidence="1">The sequence shown here is derived from an EMBL/GenBank/DDBJ whole genome shotgun (WGS) entry which is preliminary data.</text>
</comment>
<dbReference type="Proteomes" id="UP001211689">
    <property type="component" value="Unassembled WGS sequence"/>
</dbReference>